<keyword evidence="4 6" id="KW-0233">DNA recombination</keyword>
<evidence type="ECO:0000256" key="1">
    <source>
        <dbReference type="ARBA" id="ARBA00022490"/>
    </source>
</evidence>
<dbReference type="InterPro" id="IPR013849">
    <property type="entry name" value="DNA_helicase_Holl-junc_RuvA_I"/>
</dbReference>
<evidence type="ECO:0000256" key="6">
    <source>
        <dbReference type="HAMAP-Rule" id="MF_00031"/>
    </source>
</evidence>
<dbReference type="CDD" id="cd14332">
    <property type="entry name" value="UBA_RuvA_C"/>
    <property type="match status" value="1"/>
</dbReference>
<dbReference type="InterPro" id="IPR012340">
    <property type="entry name" value="NA-bd_OB-fold"/>
</dbReference>
<dbReference type="EMBL" id="BAAACI010000001">
    <property type="protein sequence ID" value="GAA0769586.1"/>
    <property type="molecule type" value="Genomic_DNA"/>
</dbReference>
<dbReference type="SUPFAM" id="SSF46929">
    <property type="entry name" value="DNA helicase RuvA subunit, C-terminal domain"/>
    <property type="match status" value="1"/>
</dbReference>
<sequence>MYEYIKGIFKSIEKEYIVIECGNIGYKIFTSGSTISNIPPIDQQVKIYTHQIVREDFIGLYGFLTREEISMFNLLISINGVGPKAALSLMSIANVSTLKYAIITDDDKLITKAPGIGKKTAQRIILELKDKINVGDAIPEGATINHIDIDNEKLSEAVGALIALGYSDKEAEKAVEKADKSKNVEDIIKECLKILMG</sequence>
<dbReference type="Pfam" id="PF01330">
    <property type="entry name" value="RuvA_N"/>
    <property type="match status" value="1"/>
</dbReference>
<organism evidence="8 9">
    <name type="scientific">Clostridium subterminale</name>
    <dbReference type="NCBI Taxonomy" id="1550"/>
    <lineage>
        <taxon>Bacteria</taxon>
        <taxon>Bacillati</taxon>
        <taxon>Bacillota</taxon>
        <taxon>Clostridia</taxon>
        <taxon>Eubacteriales</taxon>
        <taxon>Clostridiaceae</taxon>
        <taxon>Clostridium</taxon>
    </lineage>
</organism>
<gene>
    <name evidence="6 8" type="primary">ruvA</name>
    <name evidence="8" type="ORF">GCM10008908_11360</name>
</gene>
<dbReference type="InterPro" id="IPR036267">
    <property type="entry name" value="RuvA_C_sf"/>
</dbReference>
<dbReference type="HAMAP" id="MF_00031">
    <property type="entry name" value="DNA_HJ_migration_RuvA"/>
    <property type="match status" value="1"/>
</dbReference>
<dbReference type="InterPro" id="IPR011114">
    <property type="entry name" value="RuvA_C"/>
</dbReference>
<dbReference type="InterPro" id="IPR003583">
    <property type="entry name" value="Hlx-hairpin-Hlx_DNA-bd_motif"/>
</dbReference>
<reference evidence="8 9" key="1">
    <citation type="journal article" date="2019" name="Int. J. Syst. Evol. Microbiol.">
        <title>The Global Catalogue of Microorganisms (GCM) 10K type strain sequencing project: providing services to taxonomists for standard genome sequencing and annotation.</title>
        <authorList>
            <consortium name="The Broad Institute Genomics Platform"/>
            <consortium name="The Broad Institute Genome Sequencing Center for Infectious Disease"/>
            <person name="Wu L."/>
            <person name="Ma J."/>
        </authorList>
    </citation>
    <scope>NUCLEOTIDE SEQUENCE [LARGE SCALE GENOMIC DNA]</scope>
    <source>
        <strain evidence="8 9">JCM 1417</strain>
    </source>
</reference>
<comment type="subunit">
    <text evidence="6">Homotetramer. Forms an RuvA(8)-RuvB(12)-Holliday junction (HJ) complex. HJ DNA is sandwiched between 2 RuvA tetramers; dsDNA enters through RuvA and exits via RuvB. An RuvB hexamer assembles on each DNA strand where it exits the tetramer. Each RuvB hexamer is contacted by two RuvA subunits (via domain III) on 2 adjacent RuvB subunits; this complex drives branch migration. In the full resolvosome a probable DNA-RuvA(4)-RuvB(12)-RuvC(2) complex forms which resolves the HJ.</text>
</comment>
<dbReference type="Proteomes" id="UP001501047">
    <property type="component" value="Unassembled WGS sequence"/>
</dbReference>
<comment type="subcellular location">
    <subcellularLocation>
        <location evidence="6">Cytoplasm</location>
    </subcellularLocation>
</comment>
<feature type="region of interest" description="Domain I" evidence="6">
    <location>
        <begin position="1"/>
        <end position="64"/>
    </location>
</feature>
<proteinExistence type="inferred from homology"/>
<dbReference type="Pfam" id="PF14520">
    <property type="entry name" value="HHH_5"/>
    <property type="match status" value="1"/>
</dbReference>
<keyword evidence="5 6" id="KW-0234">DNA repair</keyword>
<accession>A0ABN1KKL3</accession>
<dbReference type="SUPFAM" id="SSF47781">
    <property type="entry name" value="RuvA domain 2-like"/>
    <property type="match status" value="1"/>
</dbReference>
<feature type="region of interest" description="Domain III" evidence="6">
    <location>
        <begin position="143"/>
        <end position="197"/>
    </location>
</feature>
<comment type="function">
    <text evidence="6">The RuvA-RuvB-RuvC complex processes Holliday junction (HJ) DNA during genetic recombination and DNA repair, while the RuvA-RuvB complex plays an important role in the rescue of blocked DNA replication forks via replication fork reversal (RFR). RuvA specifically binds to HJ cruciform DNA, conferring on it an open structure. The RuvB hexamer acts as an ATP-dependent pump, pulling dsDNA into and through the RuvAB complex. HJ branch migration allows RuvC to scan DNA until it finds its consensus sequence, where it cleaves and resolves the cruciform DNA.</text>
</comment>
<comment type="caution">
    <text evidence="8">The sequence shown here is derived from an EMBL/GenBank/DDBJ whole genome shotgun (WGS) entry which is preliminary data.</text>
</comment>
<dbReference type="Gene3D" id="1.10.8.10">
    <property type="entry name" value="DNA helicase RuvA subunit, C-terminal domain"/>
    <property type="match status" value="1"/>
</dbReference>
<dbReference type="SMART" id="SM00278">
    <property type="entry name" value="HhH1"/>
    <property type="match status" value="2"/>
</dbReference>
<dbReference type="RefSeq" id="WP_343824430.1">
    <property type="nucleotide sequence ID" value="NZ_BAAACI010000001.1"/>
</dbReference>
<keyword evidence="3 6" id="KW-0238">DNA-binding</keyword>
<dbReference type="NCBIfam" id="TIGR00084">
    <property type="entry name" value="ruvA"/>
    <property type="match status" value="1"/>
</dbReference>
<dbReference type="Gene3D" id="2.40.50.140">
    <property type="entry name" value="Nucleic acid-binding proteins"/>
    <property type="match status" value="1"/>
</dbReference>
<comment type="caution">
    <text evidence="6">Lacks conserved residue(s) required for the propagation of feature annotation.</text>
</comment>
<comment type="similarity">
    <text evidence="6">Belongs to the RuvA family.</text>
</comment>
<keyword evidence="9" id="KW-1185">Reference proteome</keyword>
<keyword evidence="2 6" id="KW-0227">DNA damage</keyword>
<evidence type="ECO:0000256" key="3">
    <source>
        <dbReference type="ARBA" id="ARBA00023125"/>
    </source>
</evidence>
<dbReference type="Pfam" id="PF07499">
    <property type="entry name" value="RuvA_C"/>
    <property type="match status" value="1"/>
</dbReference>
<feature type="domain" description="Helix-hairpin-helix DNA-binding motif class 1" evidence="7">
    <location>
        <begin position="73"/>
        <end position="92"/>
    </location>
</feature>
<evidence type="ECO:0000256" key="4">
    <source>
        <dbReference type="ARBA" id="ARBA00023172"/>
    </source>
</evidence>
<feature type="domain" description="Helix-hairpin-helix DNA-binding motif class 1" evidence="7">
    <location>
        <begin position="108"/>
        <end position="127"/>
    </location>
</feature>
<dbReference type="SUPFAM" id="SSF50249">
    <property type="entry name" value="Nucleic acid-binding proteins"/>
    <property type="match status" value="1"/>
</dbReference>
<dbReference type="InterPro" id="IPR010994">
    <property type="entry name" value="RuvA_2-like"/>
</dbReference>
<keyword evidence="1 6" id="KW-0963">Cytoplasm</keyword>
<comment type="domain">
    <text evidence="6">Has three domains with a flexible linker between the domains II and III and assumes an 'L' shape. Domain III is highly mobile and contacts RuvB.</text>
</comment>
<evidence type="ECO:0000259" key="7">
    <source>
        <dbReference type="SMART" id="SM00278"/>
    </source>
</evidence>
<dbReference type="Gene3D" id="1.10.150.20">
    <property type="entry name" value="5' to 3' exonuclease, C-terminal subdomain"/>
    <property type="match status" value="1"/>
</dbReference>
<evidence type="ECO:0000313" key="8">
    <source>
        <dbReference type="EMBL" id="GAA0769586.1"/>
    </source>
</evidence>
<name>A0ABN1KKL3_CLOSU</name>
<evidence type="ECO:0000313" key="9">
    <source>
        <dbReference type="Proteomes" id="UP001501047"/>
    </source>
</evidence>
<dbReference type="InterPro" id="IPR000085">
    <property type="entry name" value="RuvA"/>
</dbReference>
<evidence type="ECO:0000256" key="2">
    <source>
        <dbReference type="ARBA" id="ARBA00022763"/>
    </source>
</evidence>
<evidence type="ECO:0000256" key="5">
    <source>
        <dbReference type="ARBA" id="ARBA00023204"/>
    </source>
</evidence>
<protein>
    <recommendedName>
        <fullName evidence="6">Holliday junction branch migration complex subunit RuvA</fullName>
    </recommendedName>
</protein>